<gene>
    <name evidence="3" type="ORF">BP6252_03930</name>
</gene>
<organism evidence="3 4">
    <name type="scientific">Coleophoma cylindrospora</name>
    <dbReference type="NCBI Taxonomy" id="1849047"/>
    <lineage>
        <taxon>Eukaryota</taxon>
        <taxon>Fungi</taxon>
        <taxon>Dikarya</taxon>
        <taxon>Ascomycota</taxon>
        <taxon>Pezizomycotina</taxon>
        <taxon>Leotiomycetes</taxon>
        <taxon>Helotiales</taxon>
        <taxon>Dermateaceae</taxon>
        <taxon>Coleophoma</taxon>
    </lineage>
</organism>
<keyword evidence="2" id="KW-1133">Transmembrane helix</keyword>
<sequence length="507" mass="56489">MSLAVSRSFRITTIFILFLWAFFWSLPRQRDTISSSVINTYKSSVSLLNPIDDDESRSPQLQLPPPPTEPFPDGVQELPDMREIQKLVEQVPIPVPVPTPAPAPAPAPAFTGELSDVMNATLGFQKIYVLSMPSRTDKRDALILSAHLTGIDLEFVDGVKPEEVSEKAVPLRWSKGTGGTLGCWRGHTMIMEDDVDWEAMIKAQLTDFARGTRSLINSSLASWASENPQVPSPYGNGWDLMFIGHCGLNNLAGKDREYWITENDPTVVTPEERKIQRQTRWARRPDWMLDHLAGNTTRVVTPVKSAVCLASYAISLQGAMKILYDQSILPNAIEIDNSLGKFCERGDGLCLAPWPSIFGTHVPAGDMSKDSDRQTSRPGRVREIPQSYDLTYPTRINLPSLIKGSTIVKAQYPDKVALKEIDLATYKHPEGKLLAIKDDEEKGKEEEKGNGKEKEKEKENEMEHGKENKNEKDEGKGREEKRPEEPNKSSSSVDPKAAAELAEPKID</sequence>
<dbReference type="Proteomes" id="UP000256645">
    <property type="component" value="Unassembled WGS sequence"/>
</dbReference>
<feature type="compositionally biased region" description="Basic and acidic residues" evidence="1">
    <location>
        <begin position="367"/>
        <end position="383"/>
    </location>
</feature>
<evidence type="ECO:0000313" key="3">
    <source>
        <dbReference type="EMBL" id="RDW82818.1"/>
    </source>
</evidence>
<proteinExistence type="predicted"/>
<evidence type="ECO:0000256" key="2">
    <source>
        <dbReference type="SAM" id="Phobius"/>
    </source>
</evidence>
<feature type="transmembrane region" description="Helical" evidence="2">
    <location>
        <begin position="9"/>
        <end position="26"/>
    </location>
</feature>
<dbReference type="AlphaFoldDB" id="A0A3D8SAJ0"/>
<evidence type="ECO:0000256" key="1">
    <source>
        <dbReference type="SAM" id="MobiDB-lite"/>
    </source>
</evidence>
<dbReference type="OrthoDB" id="47375at2759"/>
<feature type="region of interest" description="Disordered" evidence="1">
    <location>
        <begin position="362"/>
        <end position="386"/>
    </location>
</feature>
<feature type="compositionally biased region" description="Basic and acidic residues" evidence="1">
    <location>
        <begin position="434"/>
        <end position="487"/>
    </location>
</feature>
<keyword evidence="4" id="KW-1185">Reference proteome</keyword>
<protein>
    <recommendedName>
        <fullName evidence="5">Glycosyltransferase family 25 protein</fullName>
    </recommendedName>
</protein>
<keyword evidence="2" id="KW-0472">Membrane</keyword>
<accession>A0A3D8SAJ0</accession>
<name>A0A3D8SAJ0_9HELO</name>
<dbReference type="EMBL" id="PDLM01000003">
    <property type="protein sequence ID" value="RDW82818.1"/>
    <property type="molecule type" value="Genomic_DNA"/>
</dbReference>
<evidence type="ECO:0008006" key="5">
    <source>
        <dbReference type="Google" id="ProtNLM"/>
    </source>
</evidence>
<comment type="caution">
    <text evidence="3">The sequence shown here is derived from an EMBL/GenBank/DDBJ whole genome shotgun (WGS) entry which is preliminary data.</text>
</comment>
<keyword evidence="2" id="KW-0812">Transmembrane</keyword>
<evidence type="ECO:0000313" key="4">
    <source>
        <dbReference type="Proteomes" id="UP000256645"/>
    </source>
</evidence>
<reference evidence="3 4" key="1">
    <citation type="journal article" date="2018" name="IMA Fungus">
        <title>IMA Genome-F 9: Draft genome sequence of Annulohypoxylon stygium, Aspergillus mulundensis, Berkeleyomyces basicola (syn. Thielaviopsis basicola), Ceratocystis smalleyi, two Cercospora beticola strains, Coleophoma cylindrospora, Fusarium fracticaudum, Phialophora cf. hyalina, and Morchella septimelata.</title>
        <authorList>
            <person name="Wingfield B.D."/>
            <person name="Bills G.F."/>
            <person name="Dong Y."/>
            <person name="Huang W."/>
            <person name="Nel W.J."/>
            <person name="Swalarsk-Parry B.S."/>
            <person name="Vaghefi N."/>
            <person name="Wilken P.M."/>
            <person name="An Z."/>
            <person name="de Beer Z.W."/>
            <person name="De Vos L."/>
            <person name="Chen L."/>
            <person name="Duong T.A."/>
            <person name="Gao Y."/>
            <person name="Hammerbacher A."/>
            <person name="Kikkert J.R."/>
            <person name="Li Y."/>
            <person name="Li H."/>
            <person name="Li K."/>
            <person name="Li Q."/>
            <person name="Liu X."/>
            <person name="Ma X."/>
            <person name="Naidoo K."/>
            <person name="Pethybridge S.J."/>
            <person name="Sun J."/>
            <person name="Steenkamp E.T."/>
            <person name="van der Nest M.A."/>
            <person name="van Wyk S."/>
            <person name="Wingfield M.J."/>
            <person name="Xiong C."/>
            <person name="Yue Q."/>
            <person name="Zhang X."/>
        </authorList>
    </citation>
    <scope>NUCLEOTIDE SEQUENCE [LARGE SCALE GENOMIC DNA]</scope>
    <source>
        <strain evidence="3 4">BP6252</strain>
    </source>
</reference>
<feature type="region of interest" description="Disordered" evidence="1">
    <location>
        <begin position="434"/>
        <end position="507"/>
    </location>
</feature>